<keyword evidence="8" id="KW-0902">Two-component regulatory system</keyword>
<keyword evidence="5" id="KW-0547">Nucleotide-binding</keyword>
<dbReference type="Gene3D" id="1.10.287.130">
    <property type="match status" value="1"/>
</dbReference>
<dbReference type="InterPro" id="IPR003594">
    <property type="entry name" value="HATPase_dom"/>
</dbReference>
<dbReference type="FunFam" id="1.10.287.130:FF:000002">
    <property type="entry name" value="Two-component osmosensing histidine kinase"/>
    <property type="match status" value="1"/>
</dbReference>
<evidence type="ECO:0000256" key="1">
    <source>
        <dbReference type="ARBA" id="ARBA00000085"/>
    </source>
</evidence>
<dbReference type="Proteomes" id="UP000013243">
    <property type="component" value="Plasmid unnamed1"/>
</dbReference>
<evidence type="ECO:0000259" key="14">
    <source>
        <dbReference type="PROSITE" id="PS50110"/>
    </source>
</evidence>
<dbReference type="PANTHER" id="PTHR45339">
    <property type="entry name" value="HYBRID SIGNAL TRANSDUCTION HISTIDINE KINASE J"/>
    <property type="match status" value="1"/>
</dbReference>
<name>A0A1B1A7V9_9RHOB</name>
<dbReference type="InterPro" id="IPR001789">
    <property type="entry name" value="Sig_transdc_resp-reg_receiver"/>
</dbReference>
<dbReference type="GO" id="GO:0000155">
    <property type="term" value="F:phosphorelay sensor kinase activity"/>
    <property type="evidence" value="ECO:0007669"/>
    <property type="project" value="InterPro"/>
</dbReference>
<evidence type="ECO:0000256" key="9">
    <source>
        <dbReference type="ARBA" id="ARBA00064003"/>
    </source>
</evidence>
<dbReference type="InterPro" id="IPR003661">
    <property type="entry name" value="HisK_dim/P_dom"/>
</dbReference>
<dbReference type="SUPFAM" id="SSF55874">
    <property type="entry name" value="ATPase domain of HSP90 chaperone/DNA topoisomerase II/histidine kinase"/>
    <property type="match status" value="1"/>
</dbReference>
<evidence type="ECO:0000256" key="4">
    <source>
        <dbReference type="ARBA" id="ARBA00022679"/>
    </source>
</evidence>
<dbReference type="SUPFAM" id="SSF47384">
    <property type="entry name" value="Homodimeric domain of signal transducing histidine kinase"/>
    <property type="match status" value="1"/>
</dbReference>
<evidence type="ECO:0000256" key="2">
    <source>
        <dbReference type="ARBA" id="ARBA00012438"/>
    </source>
</evidence>
<comment type="catalytic activity">
    <reaction evidence="1">
        <text>ATP + protein L-histidine = ADP + protein N-phospho-L-histidine.</text>
        <dbReference type="EC" id="2.7.13.3"/>
    </reaction>
</comment>
<reference evidence="15 16" key="1">
    <citation type="journal article" date="2016" name="ISME J.">
        <title>Global occurrence and heterogeneity of the Roseobacter-clade species Ruegeria mobilis.</title>
        <authorList>
            <person name="Sonnenschein E."/>
            <person name="Gram L."/>
        </authorList>
    </citation>
    <scope>NUCLEOTIDE SEQUENCE [LARGE SCALE GENOMIC DNA]</scope>
    <source>
        <strain evidence="15 16">F1926</strain>
        <plasmid evidence="15 16">unnamed1</plasmid>
    </source>
</reference>
<feature type="coiled-coil region" evidence="12">
    <location>
        <begin position="5"/>
        <end position="46"/>
    </location>
</feature>
<dbReference type="KEGG" id="rmb:K529_018030"/>
<dbReference type="Gene3D" id="3.30.565.10">
    <property type="entry name" value="Histidine kinase-like ATPase, C-terminal domain"/>
    <property type="match status" value="1"/>
</dbReference>
<geneLocation type="plasmid" evidence="15 16">
    <name>unnamed1</name>
</geneLocation>
<evidence type="ECO:0000259" key="13">
    <source>
        <dbReference type="PROSITE" id="PS50109"/>
    </source>
</evidence>
<dbReference type="CDD" id="cd17546">
    <property type="entry name" value="REC_hyHK_CKI1_RcsC-like"/>
    <property type="match status" value="1"/>
</dbReference>
<proteinExistence type="predicted"/>
<dbReference type="SMART" id="SM00388">
    <property type="entry name" value="HisKA"/>
    <property type="match status" value="1"/>
</dbReference>
<dbReference type="EC" id="2.7.13.3" evidence="2"/>
<dbReference type="AlphaFoldDB" id="A0A1B1A7V9"/>
<sequence length="453" mass="49778">MRAELARERALREELEETVQRKSQSLRRANASLVSLARQVDRMVKERTEDLARDRAEAEAESAAKTQFLATMSHEIRTPLNGVLGMASALADTALAEGQSQILGVLRESGQLLLNIVDDILDLSKIEEGKLELERLPTDVVALMELVCRQFKPRIEAKGLSFTTLYGGELAAGVAWVNIDPTRFQQVLTNLLSNAVKFTDAGAIALSASMEPARNGAFLLSVTVRDTGVGLSAQQADRLFEPYMQADASIHRSHGGTGLGLAIARQICERMGGTLTCRSAEGDGSEFCATFQVARAEPAQKLPDAQDDNALEILNARRWKVLVAEDNRTNRMVLHHILRECDLDLHWVDNGEEAVKAWRRERPDLVLMDVNMPLLDGVSATALIRQEEQASGREAVPIIAVSANALVHQIKSYLASGMSDHVAKPIRKQKLLSVMARALRPEVGPKRKPTLYP</sequence>
<keyword evidence="15" id="KW-0614">Plasmid</keyword>
<dbReference type="Pfam" id="PF00512">
    <property type="entry name" value="HisKA"/>
    <property type="match status" value="1"/>
</dbReference>
<dbReference type="Gene3D" id="3.40.50.2300">
    <property type="match status" value="1"/>
</dbReference>
<keyword evidence="4" id="KW-0808">Transferase</keyword>
<feature type="domain" description="Response regulatory" evidence="14">
    <location>
        <begin position="320"/>
        <end position="439"/>
    </location>
</feature>
<dbReference type="SUPFAM" id="SSF52172">
    <property type="entry name" value="CheY-like"/>
    <property type="match status" value="1"/>
</dbReference>
<dbReference type="GO" id="GO:0005524">
    <property type="term" value="F:ATP binding"/>
    <property type="evidence" value="ECO:0007669"/>
    <property type="project" value="UniProtKB-KW"/>
</dbReference>
<dbReference type="InterPro" id="IPR004358">
    <property type="entry name" value="Sig_transdc_His_kin-like_C"/>
</dbReference>
<protein>
    <recommendedName>
        <fullName evidence="10">Sensory/regulatory protein RpfC</fullName>
        <ecNumber evidence="2">2.7.13.3</ecNumber>
    </recommendedName>
</protein>
<gene>
    <name evidence="15" type="ORF">K529_018030</name>
</gene>
<accession>A0A1B1A7V9</accession>
<evidence type="ECO:0000256" key="11">
    <source>
        <dbReference type="PROSITE-ProRule" id="PRU00169"/>
    </source>
</evidence>
<organism evidence="15 16">
    <name type="scientific">Tritonibacter mobilis F1926</name>
    <dbReference type="NCBI Taxonomy" id="1265309"/>
    <lineage>
        <taxon>Bacteria</taxon>
        <taxon>Pseudomonadati</taxon>
        <taxon>Pseudomonadota</taxon>
        <taxon>Alphaproteobacteria</taxon>
        <taxon>Rhodobacterales</taxon>
        <taxon>Paracoccaceae</taxon>
        <taxon>Tritonibacter</taxon>
    </lineage>
</organism>
<dbReference type="InterPro" id="IPR005467">
    <property type="entry name" value="His_kinase_dom"/>
</dbReference>
<dbReference type="SMART" id="SM00448">
    <property type="entry name" value="REC"/>
    <property type="match status" value="1"/>
</dbReference>
<dbReference type="EMBL" id="CP015231">
    <property type="protein sequence ID" value="ANP42662.1"/>
    <property type="molecule type" value="Genomic_DNA"/>
</dbReference>
<dbReference type="PROSITE" id="PS50109">
    <property type="entry name" value="HIS_KIN"/>
    <property type="match status" value="1"/>
</dbReference>
<dbReference type="Pfam" id="PF02518">
    <property type="entry name" value="HATPase_c"/>
    <property type="match status" value="1"/>
</dbReference>
<keyword evidence="3 11" id="KW-0597">Phosphoprotein</keyword>
<keyword evidence="7" id="KW-0067">ATP-binding</keyword>
<dbReference type="PROSITE" id="PS50110">
    <property type="entry name" value="RESPONSE_REGULATORY"/>
    <property type="match status" value="1"/>
</dbReference>
<evidence type="ECO:0000256" key="12">
    <source>
        <dbReference type="SAM" id="Coils"/>
    </source>
</evidence>
<feature type="modified residue" description="4-aspartylphosphate" evidence="11">
    <location>
        <position position="369"/>
    </location>
</feature>
<evidence type="ECO:0000313" key="15">
    <source>
        <dbReference type="EMBL" id="ANP42662.1"/>
    </source>
</evidence>
<evidence type="ECO:0000313" key="16">
    <source>
        <dbReference type="Proteomes" id="UP000013243"/>
    </source>
</evidence>
<keyword evidence="12" id="KW-0175">Coiled coil</keyword>
<dbReference type="SMART" id="SM00387">
    <property type="entry name" value="HATPase_c"/>
    <property type="match status" value="1"/>
</dbReference>
<evidence type="ECO:0000256" key="6">
    <source>
        <dbReference type="ARBA" id="ARBA00022777"/>
    </source>
</evidence>
<dbReference type="FunFam" id="3.30.565.10:FF:000010">
    <property type="entry name" value="Sensor histidine kinase RcsC"/>
    <property type="match status" value="1"/>
</dbReference>
<dbReference type="CDD" id="cd00082">
    <property type="entry name" value="HisKA"/>
    <property type="match status" value="1"/>
</dbReference>
<dbReference type="CDD" id="cd16922">
    <property type="entry name" value="HATPase_EvgS-ArcB-TorS-like"/>
    <property type="match status" value="1"/>
</dbReference>
<dbReference type="PANTHER" id="PTHR45339:SF1">
    <property type="entry name" value="HYBRID SIGNAL TRANSDUCTION HISTIDINE KINASE J"/>
    <property type="match status" value="1"/>
</dbReference>
<evidence type="ECO:0000256" key="8">
    <source>
        <dbReference type="ARBA" id="ARBA00023012"/>
    </source>
</evidence>
<dbReference type="Pfam" id="PF00072">
    <property type="entry name" value="Response_reg"/>
    <property type="match status" value="1"/>
</dbReference>
<dbReference type="InterPro" id="IPR036890">
    <property type="entry name" value="HATPase_C_sf"/>
</dbReference>
<comment type="subunit">
    <text evidence="9">At low DSF concentrations, interacts with RpfF.</text>
</comment>
<evidence type="ECO:0000256" key="7">
    <source>
        <dbReference type="ARBA" id="ARBA00022840"/>
    </source>
</evidence>
<dbReference type="PRINTS" id="PR00344">
    <property type="entry name" value="BCTRLSENSOR"/>
</dbReference>
<dbReference type="InterPro" id="IPR036097">
    <property type="entry name" value="HisK_dim/P_sf"/>
</dbReference>
<dbReference type="OrthoDB" id="9801651at2"/>
<evidence type="ECO:0000256" key="3">
    <source>
        <dbReference type="ARBA" id="ARBA00022553"/>
    </source>
</evidence>
<keyword evidence="6 15" id="KW-0418">Kinase</keyword>
<evidence type="ECO:0000256" key="10">
    <source>
        <dbReference type="ARBA" id="ARBA00068150"/>
    </source>
</evidence>
<dbReference type="InterPro" id="IPR011006">
    <property type="entry name" value="CheY-like_superfamily"/>
</dbReference>
<feature type="domain" description="Histidine kinase" evidence="13">
    <location>
        <begin position="71"/>
        <end position="295"/>
    </location>
</feature>
<evidence type="ECO:0000256" key="5">
    <source>
        <dbReference type="ARBA" id="ARBA00022741"/>
    </source>
</evidence>